<dbReference type="InterPro" id="IPR041459">
    <property type="entry name" value="MPTase-PolyVal"/>
</dbReference>
<dbReference type="PIRSF" id="PIRSF037112">
    <property type="entry name" value="Antirestriction_ArdC"/>
    <property type="match status" value="1"/>
</dbReference>
<dbReference type="EMBL" id="VLLI01000012">
    <property type="protein sequence ID" value="TWI96829.1"/>
    <property type="molecule type" value="Genomic_DNA"/>
</dbReference>
<feature type="domain" description="N-terminal" evidence="1">
    <location>
        <begin position="12"/>
        <end position="118"/>
    </location>
</feature>
<dbReference type="Proteomes" id="UP000317010">
    <property type="component" value="Unassembled WGS sequence"/>
</dbReference>
<feature type="domain" description="Polyvalent protein metallopeptidase" evidence="2">
    <location>
        <begin position="158"/>
        <end position="272"/>
    </location>
</feature>
<evidence type="ECO:0000313" key="3">
    <source>
        <dbReference type="EMBL" id="TWI96829.1"/>
    </source>
</evidence>
<dbReference type="AlphaFoldDB" id="A0A562TT79"/>
<evidence type="ECO:0000259" key="1">
    <source>
        <dbReference type="Pfam" id="PF08401"/>
    </source>
</evidence>
<dbReference type="GO" id="GO:0003697">
    <property type="term" value="F:single-stranded DNA binding"/>
    <property type="evidence" value="ECO:0007669"/>
    <property type="project" value="InterPro"/>
</dbReference>
<name>A0A562TT79_9SPHI</name>
<keyword evidence="4" id="KW-1185">Reference proteome</keyword>
<sequence>MNTQNQHLDVFAIITNRIIEQLEKQVIPWRKPWIEGGHPQNLFNKRPYSGINTWLLGSLGYAQNYFLTFKQLKAVGASVKKGEKGTMVVFWKKLPPEQTSEDTEQQSAKTVLRYYYVFNIAQIDHLPEVVNIPYPVHPISQIGACEEIIEVMPHCPVITHGKQAAFYDPLKDRINMPKQGSFDSVASYYGTLFHELIHSTGHQSRLNRKEIVEPSKYGSEPYSIEELTAEIGACYLNSVAGIIHDEFDNSVAYIKGWIDKLRSDKRIIVYASGQAQRATDYILNVQLNAKESIEEAETAETQ</sequence>
<evidence type="ECO:0000259" key="2">
    <source>
        <dbReference type="Pfam" id="PF18818"/>
    </source>
</evidence>
<gene>
    <name evidence="3" type="ORF">JN11_03942</name>
</gene>
<reference evidence="3 4" key="1">
    <citation type="submission" date="2019-07" db="EMBL/GenBank/DDBJ databases">
        <title>Genomic Encyclopedia of Archaeal and Bacterial Type Strains, Phase II (KMG-II): from individual species to whole genera.</title>
        <authorList>
            <person name="Goeker M."/>
        </authorList>
    </citation>
    <scope>NUCLEOTIDE SEQUENCE [LARGE SCALE GENOMIC DNA]</scope>
    <source>
        <strain evidence="3 4">ATCC BAA-1854</strain>
    </source>
</reference>
<dbReference type="OrthoDB" id="9792687at2"/>
<dbReference type="InterPro" id="IPR017113">
    <property type="entry name" value="Antirestriction_ArdC"/>
</dbReference>
<proteinExistence type="predicted"/>
<dbReference type="Pfam" id="PF08401">
    <property type="entry name" value="ArdcN"/>
    <property type="match status" value="1"/>
</dbReference>
<organism evidence="3 4">
    <name type="scientific">Mucilaginibacter frigoritolerans</name>
    <dbReference type="NCBI Taxonomy" id="652788"/>
    <lineage>
        <taxon>Bacteria</taxon>
        <taxon>Pseudomonadati</taxon>
        <taxon>Bacteroidota</taxon>
        <taxon>Sphingobacteriia</taxon>
        <taxon>Sphingobacteriales</taxon>
        <taxon>Sphingobacteriaceae</taxon>
        <taxon>Mucilaginibacter</taxon>
    </lineage>
</organism>
<dbReference type="InterPro" id="IPR013610">
    <property type="entry name" value="ArdC_N"/>
</dbReference>
<dbReference type="RefSeq" id="WP_144915210.1">
    <property type="nucleotide sequence ID" value="NZ_VLLI01000012.1"/>
</dbReference>
<dbReference type="Pfam" id="PF18818">
    <property type="entry name" value="MPTase-PolyVal"/>
    <property type="match status" value="1"/>
</dbReference>
<protein>
    <submittedName>
        <fullName evidence="3">Antirestriction protein ArdC</fullName>
    </submittedName>
</protein>
<evidence type="ECO:0000313" key="4">
    <source>
        <dbReference type="Proteomes" id="UP000317010"/>
    </source>
</evidence>
<accession>A0A562TT79</accession>
<comment type="caution">
    <text evidence="3">The sequence shown here is derived from an EMBL/GenBank/DDBJ whole genome shotgun (WGS) entry which is preliminary data.</text>
</comment>